<dbReference type="SMART" id="SM00740">
    <property type="entry name" value="PASTA"/>
    <property type="match status" value="4"/>
</dbReference>
<dbReference type="SUPFAM" id="SSF56112">
    <property type="entry name" value="Protein kinase-like (PK-like)"/>
    <property type="match status" value="1"/>
</dbReference>
<evidence type="ECO:0000256" key="9">
    <source>
        <dbReference type="SAM" id="MobiDB-lite"/>
    </source>
</evidence>
<evidence type="ECO:0000256" key="7">
    <source>
        <dbReference type="ARBA" id="ARBA00047899"/>
    </source>
</evidence>
<dbReference type="CDD" id="cd06577">
    <property type="entry name" value="PASTA_pknB"/>
    <property type="match status" value="4"/>
</dbReference>
<feature type="domain" description="Protein kinase" evidence="11">
    <location>
        <begin position="36"/>
        <end position="298"/>
    </location>
</feature>
<reference evidence="13" key="1">
    <citation type="submission" date="2023-03" db="EMBL/GenBank/DDBJ databases">
        <title>Amycolatopsis taiwanensis NBRC 103393.</title>
        <authorList>
            <person name="Ichikawa N."/>
            <person name="Sato H."/>
            <person name="Tonouchi N."/>
        </authorList>
    </citation>
    <scope>NUCLEOTIDE SEQUENCE</scope>
    <source>
        <strain evidence="13">NBRC 103393</strain>
    </source>
</reference>
<dbReference type="EMBL" id="BSTI01000005">
    <property type="protein sequence ID" value="GLY66249.1"/>
    <property type="molecule type" value="Genomic_DNA"/>
</dbReference>
<dbReference type="PROSITE" id="PS00108">
    <property type="entry name" value="PROTEIN_KINASE_ST"/>
    <property type="match status" value="1"/>
</dbReference>
<evidence type="ECO:0000256" key="4">
    <source>
        <dbReference type="ARBA" id="ARBA00022741"/>
    </source>
</evidence>
<dbReference type="GO" id="GO:0004674">
    <property type="term" value="F:protein serine/threonine kinase activity"/>
    <property type="evidence" value="ECO:0007669"/>
    <property type="project" value="UniProtKB-KW"/>
</dbReference>
<dbReference type="InterPro" id="IPR005543">
    <property type="entry name" value="PASTA_dom"/>
</dbReference>
<keyword evidence="10" id="KW-1133">Transmembrane helix</keyword>
<dbReference type="Pfam" id="PF03793">
    <property type="entry name" value="PASTA"/>
    <property type="match status" value="4"/>
</dbReference>
<dbReference type="PROSITE" id="PS50011">
    <property type="entry name" value="PROTEIN_KINASE_DOM"/>
    <property type="match status" value="1"/>
</dbReference>
<gene>
    <name evidence="13" type="ORF">Atai01_28680</name>
</gene>
<dbReference type="Pfam" id="PF00069">
    <property type="entry name" value="Pkinase"/>
    <property type="match status" value="1"/>
</dbReference>
<evidence type="ECO:0000256" key="6">
    <source>
        <dbReference type="ARBA" id="ARBA00022840"/>
    </source>
</evidence>
<dbReference type="InterPro" id="IPR008271">
    <property type="entry name" value="Ser/Thr_kinase_AS"/>
</dbReference>
<dbReference type="InterPro" id="IPR011009">
    <property type="entry name" value="Kinase-like_dom_sf"/>
</dbReference>
<protein>
    <recommendedName>
        <fullName evidence="1">non-specific serine/threonine protein kinase</fullName>
        <ecNumber evidence="1">2.7.11.1</ecNumber>
    </recommendedName>
</protein>
<dbReference type="Gene3D" id="1.10.510.10">
    <property type="entry name" value="Transferase(Phosphotransferase) domain 1"/>
    <property type="match status" value="1"/>
</dbReference>
<keyword evidence="2 13" id="KW-0723">Serine/threonine-protein kinase</keyword>
<dbReference type="GO" id="GO:0005524">
    <property type="term" value="F:ATP binding"/>
    <property type="evidence" value="ECO:0007669"/>
    <property type="project" value="UniProtKB-KW"/>
</dbReference>
<feature type="compositionally biased region" description="Low complexity" evidence="9">
    <location>
        <begin position="352"/>
        <end position="361"/>
    </location>
</feature>
<feature type="domain" description="PASTA" evidence="12">
    <location>
        <begin position="414"/>
        <end position="480"/>
    </location>
</feature>
<evidence type="ECO:0000256" key="10">
    <source>
        <dbReference type="SAM" id="Phobius"/>
    </source>
</evidence>
<accession>A0A9W6VGR0</accession>
<evidence type="ECO:0000259" key="11">
    <source>
        <dbReference type="PROSITE" id="PS50011"/>
    </source>
</evidence>
<evidence type="ECO:0000259" key="12">
    <source>
        <dbReference type="PROSITE" id="PS51178"/>
    </source>
</evidence>
<evidence type="ECO:0000313" key="14">
    <source>
        <dbReference type="Proteomes" id="UP001165136"/>
    </source>
</evidence>
<feature type="domain" description="PASTA" evidence="12">
    <location>
        <begin position="549"/>
        <end position="618"/>
    </location>
</feature>
<evidence type="ECO:0000256" key="1">
    <source>
        <dbReference type="ARBA" id="ARBA00012513"/>
    </source>
</evidence>
<dbReference type="PANTHER" id="PTHR43289">
    <property type="entry name" value="MITOGEN-ACTIVATED PROTEIN KINASE KINASE KINASE 20-RELATED"/>
    <property type="match status" value="1"/>
</dbReference>
<dbReference type="SMART" id="SM00220">
    <property type="entry name" value="S_TKc"/>
    <property type="match status" value="1"/>
</dbReference>
<dbReference type="AlphaFoldDB" id="A0A9W6VGR0"/>
<dbReference type="GO" id="GO:0045717">
    <property type="term" value="P:negative regulation of fatty acid biosynthetic process"/>
    <property type="evidence" value="ECO:0007669"/>
    <property type="project" value="UniProtKB-ARBA"/>
</dbReference>
<evidence type="ECO:0000256" key="8">
    <source>
        <dbReference type="ARBA" id="ARBA00048679"/>
    </source>
</evidence>
<keyword evidence="10" id="KW-0812">Transmembrane</keyword>
<dbReference type="SUPFAM" id="SSF54184">
    <property type="entry name" value="Penicillin-binding protein 2x (pbp-2x), c-terminal domain"/>
    <property type="match status" value="1"/>
</dbReference>
<feature type="region of interest" description="Disordered" evidence="9">
    <location>
        <begin position="318"/>
        <end position="366"/>
    </location>
</feature>
<dbReference type="Gene3D" id="3.30.200.20">
    <property type="entry name" value="Phosphorylase Kinase, domain 1"/>
    <property type="match status" value="1"/>
</dbReference>
<dbReference type="Proteomes" id="UP001165136">
    <property type="component" value="Unassembled WGS sequence"/>
</dbReference>
<dbReference type="EC" id="2.7.11.1" evidence="1"/>
<dbReference type="Gene3D" id="3.30.10.20">
    <property type="match status" value="4"/>
</dbReference>
<keyword evidence="6" id="KW-0067">ATP-binding</keyword>
<comment type="caution">
    <text evidence="13">The sequence shown here is derived from an EMBL/GenBank/DDBJ whole genome shotgun (WGS) entry which is preliminary data.</text>
</comment>
<keyword evidence="4" id="KW-0547">Nucleotide-binding</keyword>
<dbReference type="CDD" id="cd14014">
    <property type="entry name" value="STKc_PknB_like"/>
    <property type="match status" value="1"/>
</dbReference>
<dbReference type="PANTHER" id="PTHR43289:SF34">
    <property type="entry name" value="SERINE_THREONINE-PROTEIN KINASE YBDM-RELATED"/>
    <property type="match status" value="1"/>
</dbReference>
<dbReference type="InterPro" id="IPR000719">
    <property type="entry name" value="Prot_kinase_dom"/>
</dbReference>
<name>A0A9W6VGR0_9PSEU</name>
<keyword evidence="5 13" id="KW-0418">Kinase</keyword>
<dbReference type="NCBIfam" id="NF033483">
    <property type="entry name" value="PknB_PASTA_kin"/>
    <property type="match status" value="1"/>
</dbReference>
<evidence type="ECO:0000256" key="2">
    <source>
        <dbReference type="ARBA" id="ARBA00022527"/>
    </source>
</evidence>
<proteinExistence type="predicted"/>
<dbReference type="PROSITE" id="PS51178">
    <property type="entry name" value="PASTA"/>
    <property type="match status" value="4"/>
</dbReference>
<evidence type="ECO:0000313" key="13">
    <source>
        <dbReference type="EMBL" id="GLY66249.1"/>
    </source>
</evidence>
<organism evidence="13 14">
    <name type="scientific">Amycolatopsis taiwanensis</name>
    <dbReference type="NCBI Taxonomy" id="342230"/>
    <lineage>
        <taxon>Bacteria</taxon>
        <taxon>Bacillati</taxon>
        <taxon>Actinomycetota</taxon>
        <taxon>Actinomycetes</taxon>
        <taxon>Pseudonocardiales</taxon>
        <taxon>Pseudonocardiaceae</taxon>
        <taxon>Amycolatopsis</taxon>
    </lineage>
</organism>
<comment type="catalytic activity">
    <reaction evidence="8">
        <text>L-seryl-[protein] + ATP = O-phospho-L-seryl-[protein] + ADP + H(+)</text>
        <dbReference type="Rhea" id="RHEA:17989"/>
        <dbReference type="Rhea" id="RHEA-COMP:9863"/>
        <dbReference type="Rhea" id="RHEA-COMP:11604"/>
        <dbReference type="ChEBI" id="CHEBI:15378"/>
        <dbReference type="ChEBI" id="CHEBI:29999"/>
        <dbReference type="ChEBI" id="CHEBI:30616"/>
        <dbReference type="ChEBI" id="CHEBI:83421"/>
        <dbReference type="ChEBI" id="CHEBI:456216"/>
        <dbReference type="EC" id="2.7.11.1"/>
    </reaction>
</comment>
<feature type="domain" description="PASTA" evidence="12">
    <location>
        <begin position="619"/>
        <end position="686"/>
    </location>
</feature>
<dbReference type="FunFam" id="3.30.200.20:FF:000035">
    <property type="entry name" value="Serine/threonine protein kinase Stk1"/>
    <property type="match status" value="1"/>
</dbReference>
<feature type="domain" description="PASTA" evidence="12">
    <location>
        <begin position="481"/>
        <end position="548"/>
    </location>
</feature>
<dbReference type="FunFam" id="1.10.510.10:FF:000021">
    <property type="entry name" value="Serine/threonine protein kinase"/>
    <property type="match status" value="1"/>
</dbReference>
<keyword evidence="14" id="KW-1185">Reference proteome</keyword>
<comment type="catalytic activity">
    <reaction evidence="7">
        <text>L-threonyl-[protein] + ATP = O-phospho-L-threonyl-[protein] + ADP + H(+)</text>
        <dbReference type="Rhea" id="RHEA:46608"/>
        <dbReference type="Rhea" id="RHEA-COMP:11060"/>
        <dbReference type="Rhea" id="RHEA-COMP:11605"/>
        <dbReference type="ChEBI" id="CHEBI:15378"/>
        <dbReference type="ChEBI" id="CHEBI:30013"/>
        <dbReference type="ChEBI" id="CHEBI:30616"/>
        <dbReference type="ChEBI" id="CHEBI:61977"/>
        <dbReference type="ChEBI" id="CHEBI:456216"/>
        <dbReference type="EC" id="2.7.11.1"/>
    </reaction>
</comment>
<feature type="transmembrane region" description="Helical" evidence="10">
    <location>
        <begin position="387"/>
        <end position="408"/>
    </location>
</feature>
<evidence type="ECO:0000256" key="3">
    <source>
        <dbReference type="ARBA" id="ARBA00022679"/>
    </source>
</evidence>
<sequence>MEGAESFTTCGAVSVPSATVTTTDTGLAGTLLERRYRVDSLLARGGMSSVYRGADTRLDRPVAIKVMDPRFADDRSFVERFEREARSAAKFHHPHVVTVHDQGVDGDHVFLVMELVDGGTLRDLLEQQGRLDVALALTVTEQMLEALSAAHHAGLVHRDVKPENVLIGRAGTPPVGVVKVADFGLVRAVASTGATSSSVILGTVAYLSPEQVTSGAAGERGDVYSAGVVLYEMLTGEPPYSGDTAISVAYRHVNDDVPAPSTVTPGLPAALDELVLRATRRDPEARPADASEFLQELRALRATLGLPPVAIPVLPGKDQQETAAERTVSFSAVGGPPPAVGPRGTRAMPRHAQAGPPTAAAAPPPVPPHPYSAATGRPGWRPDRPMVLRALLVLVIAGVIGTIVWWFAGGGKNIASAVDVPPVAGMDRPTAEKTLHDRGFSVKVTQQPSNTVTAGLAIGTDPTAGSSAQPGSQVVLLVSSGRPKVPEVIGSAKEAAESLIVSQQLKAVHDPAADQYSTTVPKDRVLSLSPQPGTPVDIGTTVSYGLSKGVPPTPVPNVVGKSREEAFQVLQAQGFQPFDAGAEFSQTVPAGAVTRTSPAAGSQLGDGGGKRVGVVVSNAVTVPQLFGMTVQQAVQTLTSLGLEAKGDGGGNGNGNGRRGFGLVVGQDPPAGTLVQQGSKVKLQTFP</sequence>
<evidence type="ECO:0000256" key="5">
    <source>
        <dbReference type="ARBA" id="ARBA00022777"/>
    </source>
</evidence>
<keyword evidence="3" id="KW-0808">Transferase</keyword>
<keyword evidence="10" id="KW-0472">Membrane</keyword>